<proteinExistence type="inferred from homology"/>
<dbReference type="HOGENOM" id="CLU_029189_0_0_0"/>
<evidence type="ECO:0000259" key="3">
    <source>
        <dbReference type="SMART" id="SM00858"/>
    </source>
</evidence>
<evidence type="ECO:0000313" key="5">
    <source>
        <dbReference type="Proteomes" id="UP000019151"/>
    </source>
</evidence>
<dbReference type="InterPro" id="IPR044144">
    <property type="entry name" value="SAF_UxaA/GarD"/>
</dbReference>
<organism evidence="4 5">
    <name type="scientific">Gemmatirosa kalamazoonensis</name>
    <dbReference type="NCBI Taxonomy" id="861299"/>
    <lineage>
        <taxon>Bacteria</taxon>
        <taxon>Pseudomonadati</taxon>
        <taxon>Gemmatimonadota</taxon>
        <taxon>Gemmatimonadia</taxon>
        <taxon>Gemmatimonadales</taxon>
        <taxon>Gemmatimonadaceae</taxon>
        <taxon>Gemmatirosa</taxon>
    </lineage>
</organism>
<dbReference type="SMART" id="SM00858">
    <property type="entry name" value="SAF"/>
    <property type="match status" value="1"/>
</dbReference>
<comment type="similarity">
    <text evidence="1">Belongs to the UxaA family.</text>
</comment>
<evidence type="ECO:0000256" key="1">
    <source>
        <dbReference type="ARBA" id="ARBA00010986"/>
    </source>
</evidence>
<dbReference type="KEGG" id="gba:J421_0379"/>
<dbReference type="GO" id="GO:0016829">
    <property type="term" value="F:lyase activity"/>
    <property type="evidence" value="ECO:0007669"/>
    <property type="project" value="UniProtKB-KW"/>
</dbReference>
<dbReference type="RefSeq" id="WP_104022134.1">
    <property type="nucleotide sequence ID" value="NZ_CP007128.1"/>
</dbReference>
<sequence length="527" mass="55627">MTEPVTIGVSERVLDRAQQQGVGRPTELPPGAPDAVRVHPSDDVAVAVRPLAAGTRVDVPGASVTLAEDVPAGHKIALRDIAAGEAVVKYGMPIGAATAPIAAGAWIHSHNMATRLSGAETYEYHGATAPNASAGTIPTFDGYRRPDGRVGTRNEVWIINTVGCVNTAAERIAKLANERYAGEIDGVFSFSHPYGCSQLGDDLKNTQKVLAGLARHPNAGGVLVLGLGCENNQMASFLGVAEGVDRSRLRFFNSQDVVDELETGVELIGELVAEMKHDRREPVPVSELVIGHKCGGSDGFSGITANALLGRLADRLTAMGGGVILTEVPEMFGAEQVLLDRAASREVFDELVSMVNDFKEYFIRHGQPVYENPSPGNKAGGLTTLEEKSLGAIQKGGRATVTRILRYGERAAPGGLSLLEAPGNDGVSSTAMTASGATVLLFTTGRGTPLGFPVPTVKVSSNSPIAERKPHWIDFNAGRLLDGTATMDQLTDELLAFVIDVASGRVKANNEKHGYREIAIWKEGVTL</sequence>
<dbReference type="Pfam" id="PF04295">
    <property type="entry name" value="GD_AH_second"/>
    <property type="match status" value="1"/>
</dbReference>
<dbReference type="eggNOG" id="COG2721">
    <property type="taxonomic scope" value="Bacteria"/>
</dbReference>
<dbReference type="OrthoDB" id="9804574at2"/>
<dbReference type="PATRIC" id="fig|861299.3.peg.388"/>
<reference evidence="4 5" key="1">
    <citation type="journal article" date="2014" name="Genome Announc.">
        <title>Genome Sequence and Methylome of Soil Bacterium Gemmatirosa kalamazoonensis KBS708T, a Member of the Rarely Cultivated Gemmatimonadetes Phylum.</title>
        <authorList>
            <person name="Debruyn J.M."/>
            <person name="Radosevich M."/>
            <person name="Wommack K.E."/>
            <person name="Polson S.W."/>
            <person name="Hauser L.J."/>
            <person name="Fawaz M.N."/>
            <person name="Korlach J."/>
            <person name="Tsai Y.C."/>
        </authorList>
    </citation>
    <scope>NUCLEOTIDE SEQUENCE [LARGE SCALE GENOMIC DNA]</scope>
    <source>
        <strain evidence="4 5">KBS708</strain>
    </source>
</reference>
<dbReference type="InterPro" id="IPR052172">
    <property type="entry name" value="UxaA_altronate/galactarate_dh"/>
</dbReference>
<dbReference type="Proteomes" id="UP000019151">
    <property type="component" value="Chromosome"/>
</dbReference>
<dbReference type="Gene3D" id="2.30.130.110">
    <property type="match status" value="1"/>
</dbReference>
<dbReference type="InterPro" id="IPR007392">
    <property type="entry name" value="GD_AH_second"/>
</dbReference>
<dbReference type="GO" id="GO:0019698">
    <property type="term" value="P:D-galacturonate catabolic process"/>
    <property type="evidence" value="ECO:0007669"/>
    <property type="project" value="TreeGrafter"/>
</dbReference>
<dbReference type="PANTHER" id="PTHR30536:SF5">
    <property type="entry name" value="ALTRONATE DEHYDRATASE"/>
    <property type="match status" value="1"/>
</dbReference>
<keyword evidence="5" id="KW-1185">Reference proteome</keyword>
<protein>
    <submittedName>
        <fullName evidence="4">D-galactarate dehydratase/Altronate hydrolase domain protein</fullName>
    </submittedName>
</protein>
<evidence type="ECO:0000313" key="4">
    <source>
        <dbReference type="EMBL" id="AHG87916.1"/>
    </source>
</evidence>
<dbReference type="InterPro" id="IPR048332">
    <property type="entry name" value="GD_AH_C"/>
</dbReference>
<dbReference type="InterPro" id="IPR013974">
    <property type="entry name" value="SAF"/>
</dbReference>
<keyword evidence="2" id="KW-0456">Lyase</keyword>
<evidence type="ECO:0000256" key="2">
    <source>
        <dbReference type="ARBA" id="ARBA00023239"/>
    </source>
</evidence>
<dbReference type="GO" id="GO:0016787">
    <property type="term" value="F:hydrolase activity"/>
    <property type="evidence" value="ECO:0007669"/>
    <property type="project" value="UniProtKB-KW"/>
</dbReference>
<dbReference type="CDD" id="cd11613">
    <property type="entry name" value="SAF_AH_GD"/>
    <property type="match status" value="1"/>
</dbReference>
<dbReference type="InParanoid" id="W0RAU8"/>
<keyword evidence="4" id="KW-0378">Hydrolase</keyword>
<feature type="domain" description="SAF" evidence="3">
    <location>
        <begin position="42"/>
        <end position="113"/>
    </location>
</feature>
<name>W0RAU8_9BACT</name>
<gene>
    <name evidence="4" type="ORF">J421_0379</name>
</gene>
<dbReference type="EMBL" id="CP007128">
    <property type="protein sequence ID" value="AHG87916.1"/>
    <property type="molecule type" value="Genomic_DNA"/>
</dbReference>
<dbReference type="STRING" id="861299.J421_0379"/>
<accession>W0RAU8</accession>
<dbReference type="PANTHER" id="PTHR30536">
    <property type="entry name" value="ALTRONATE/GALACTARATE DEHYDRATASE"/>
    <property type="match status" value="1"/>
</dbReference>
<dbReference type="FunCoup" id="W0RAU8">
    <property type="interactions" value="59"/>
</dbReference>
<dbReference type="AlphaFoldDB" id="W0RAU8"/>
<dbReference type="Pfam" id="PF08666">
    <property type="entry name" value="SAF"/>
    <property type="match status" value="1"/>
</dbReference>
<dbReference type="Pfam" id="PF20629">
    <property type="entry name" value="GD_AH_C"/>
    <property type="match status" value="1"/>
</dbReference>